<organism evidence="1 2">
    <name type="scientific">Colletotrichum orbiculare (strain 104-T / ATCC 96160 / CBS 514.97 / LARS 414 / MAFF 240422)</name>
    <name type="common">Cucumber anthracnose fungus</name>
    <name type="synonym">Colletotrichum lagenarium</name>
    <dbReference type="NCBI Taxonomy" id="1213857"/>
    <lineage>
        <taxon>Eukaryota</taxon>
        <taxon>Fungi</taxon>
        <taxon>Dikarya</taxon>
        <taxon>Ascomycota</taxon>
        <taxon>Pezizomycotina</taxon>
        <taxon>Sordariomycetes</taxon>
        <taxon>Hypocreomycetidae</taxon>
        <taxon>Glomerellales</taxon>
        <taxon>Glomerellaceae</taxon>
        <taxon>Colletotrichum</taxon>
        <taxon>Colletotrichum orbiculare species complex</taxon>
    </lineage>
</organism>
<reference evidence="2" key="1">
    <citation type="journal article" date="2013" name="New Phytol.">
        <title>Comparative genomic and transcriptomic analyses reveal the hemibiotrophic stage shift of Colletotrichum fungi.</title>
        <authorList>
            <person name="Gan P."/>
            <person name="Ikeda K."/>
            <person name="Irieda H."/>
            <person name="Narusaka M."/>
            <person name="O'Connell R.J."/>
            <person name="Narusaka Y."/>
            <person name="Takano Y."/>
            <person name="Kubo Y."/>
            <person name="Shirasu K."/>
        </authorList>
    </citation>
    <scope>NUCLEOTIDE SEQUENCE [LARGE SCALE GENOMIC DNA]</scope>
    <source>
        <strain evidence="2">104-T / ATCC 96160 / CBS 514.97 / LARS 414 / MAFF 240422</strain>
    </source>
</reference>
<accession>A0A484FXC8</accession>
<proteinExistence type="predicted"/>
<protein>
    <submittedName>
        <fullName evidence="1">Uncharacterized protein</fullName>
    </submittedName>
</protein>
<sequence length="75" mass="8425">MQFSQSRTACENWLGIKSAAAACRLGAYSSRRRRYIRRGGRHNGCQVVTTELVRMEIQVLHGSQTDDQNTAAVRV</sequence>
<evidence type="ECO:0000313" key="1">
    <source>
        <dbReference type="EMBL" id="TDZ22718.1"/>
    </source>
</evidence>
<keyword evidence="2" id="KW-1185">Reference proteome</keyword>
<dbReference type="AlphaFoldDB" id="A0A484FXC8"/>
<dbReference type="Proteomes" id="UP000014480">
    <property type="component" value="Unassembled WGS sequence"/>
</dbReference>
<evidence type="ECO:0000313" key="2">
    <source>
        <dbReference type="Proteomes" id="UP000014480"/>
    </source>
</evidence>
<reference evidence="2" key="2">
    <citation type="journal article" date="2019" name="Mol. Plant Microbe Interact.">
        <title>Genome sequence resources for four phytopathogenic fungi from the Colletotrichum orbiculare species complex.</title>
        <authorList>
            <person name="Gan P."/>
            <person name="Tsushima A."/>
            <person name="Narusaka M."/>
            <person name="Narusaka Y."/>
            <person name="Takano Y."/>
            <person name="Kubo Y."/>
            <person name="Shirasu K."/>
        </authorList>
    </citation>
    <scope>GENOME REANNOTATION</scope>
    <source>
        <strain evidence="2">104-T / ATCC 96160 / CBS 514.97 / LARS 414 / MAFF 240422</strain>
    </source>
</reference>
<gene>
    <name evidence="1" type="ORF">Cob_v004273</name>
</gene>
<name>A0A484FXC8_COLOR</name>
<dbReference type="EMBL" id="AMCV02000009">
    <property type="protein sequence ID" value="TDZ22718.1"/>
    <property type="molecule type" value="Genomic_DNA"/>
</dbReference>
<comment type="caution">
    <text evidence="1">The sequence shown here is derived from an EMBL/GenBank/DDBJ whole genome shotgun (WGS) entry which is preliminary data.</text>
</comment>